<dbReference type="RefSeq" id="WP_152945769.1">
    <property type="nucleotide sequence ID" value="NZ_WHYR01000012.1"/>
</dbReference>
<feature type="transmembrane region" description="Helical" evidence="1">
    <location>
        <begin position="68"/>
        <end position="87"/>
    </location>
</feature>
<keyword evidence="1" id="KW-1133">Transmembrane helix</keyword>
<comment type="caution">
    <text evidence="2">The sequence shown here is derived from an EMBL/GenBank/DDBJ whole genome shotgun (WGS) entry which is preliminary data.</text>
</comment>
<dbReference type="Proteomes" id="UP000441717">
    <property type="component" value="Unassembled WGS sequence"/>
</dbReference>
<protein>
    <submittedName>
        <fullName evidence="2">Uncharacterized protein</fullName>
    </submittedName>
</protein>
<keyword evidence="3" id="KW-1185">Reference proteome</keyword>
<evidence type="ECO:0000256" key="1">
    <source>
        <dbReference type="SAM" id="Phobius"/>
    </source>
</evidence>
<proteinExistence type="predicted"/>
<accession>A0A6N7IPJ5</accession>
<dbReference type="EMBL" id="WHYR01000012">
    <property type="protein sequence ID" value="MQL51831.1"/>
    <property type="molecule type" value="Genomic_DNA"/>
</dbReference>
<name>A0A6N7IPJ5_9FIRM</name>
<dbReference type="AlphaFoldDB" id="A0A6N7IPJ5"/>
<feature type="transmembrane region" description="Helical" evidence="1">
    <location>
        <begin position="36"/>
        <end position="56"/>
    </location>
</feature>
<keyword evidence="1" id="KW-0472">Membrane</keyword>
<gene>
    <name evidence="2" type="ORF">GFC01_06045</name>
</gene>
<reference evidence="2 3" key="1">
    <citation type="submission" date="2019-10" db="EMBL/GenBank/DDBJ databases">
        <title>Comparative genomics of sulfur disproportionating microorganisms.</title>
        <authorList>
            <person name="Ward L.M."/>
            <person name="Bertran E."/>
            <person name="Johnston D."/>
        </authorList>
    </citation>
    <scope>NUCLEOTIDE SEQUENCE [LARGE SCALE GENOMIC DNA]</scope>
    <source>
        <strain evidence="2 3">DSM 14055</strain>
    </source>
</reference>
<keyword evidence="1" id="KW-0812">Transmembrane</keyword>
<sequence length="111" mass="11977">MDNGIPTDVLSKGGLNSGGINGSTVITPFVTIMNDVIAVLAVIFLAYAVFHLVLHAKDLTSGKKDIHSVRGSFINIGIALVILMLSLTKGWYPLLNWIYTNIISPILGQFH</sequence>
<evidence type="ECO:0000313" key="3">
    <source>
        <dbReference type="Proteomes" id="UP000441717"/>
    </source>
</evidence>
<organism evidence="2 3">
    <name type="scientific">Desulfofundulus thermobenzoicus</name>
    <dbReference type="NCBI Taxonomy" id="29376"/>
    <lineage>
        <taxon>Bacteria</taxon>
        <taxon>Bacillati</taxon>
        <taxon>Bacillota</taxon>
        <taxon>Clostridia</taxon>
        <taxon>Eubacteriales</taxon>
        <taxon>Peptococcaceae</taxon>
        <taxon>Desulfofundulus</taxon>
    </lineage>
</organism>
<evidence type="ECO:0000313" key="2">
    <source>
        <dbReference type="EMBL" id="MQL51831.1"/>
    </source>
</evidence>